<dbReference type="RefSeq" id="WP_160365714.1">
    <property type="nucleotide sequence ID" value="NZ_JACEIB010000006.1"/>
</dbReference>
<accession>A0A838L5A2</accession>
<feature type="compositionally biased region" description="Low complexity" evidence="1">
    <location>
        <begin position="1"/>
        <end position="17"/>
    </location>
</feature>
<organism evidence="2 3">
    <name type="scientific">Sphingomonas chungangi</name>
    <dbReference type="NCBI Taxonomy" id="2683589"/>
    <lineage>
        <taxon>Bacteria</taxon>
        <taxon>Pseudomonadati</taxon>
        <taxon>Pseudomonadota</taxon>
        <taxon>Alphaproteobacteria</taxon>
        <taxon>Sphingomonadales</taxon>
        <taxon>Sphingomonadaceae</taxon>
        <taxon>Sphingomonas</taxon>
    </lineage>
</organism>
<gene>
    <name evidence="2" type="ORF">HZF05_08845</name>
</gene>
<comment type="caution">
    <text evidence="2">The sequence shown here is derived from an EMBL/GenBank/DDBJ whole genome shotgun (WGS) entry which is preliminary data.</text>
</comment>
<evidence type="ECO:0000313" key="2">
    <source>
        <dbReference type="EMBL" id="MBA2934207.1"/>
    </source>
</evidence>
<dbReference type="AlphaFoldDB" id="A0A838L5A2"/>
<evidence type="ECO:0000313" key="3">
    <source>
        <dbReference type="Proteomes" id="UP000570166"/>
    </source>
</evidence>
<dbReference type="EMBL" id="JACEIB010000006">
    <property type="protein sequence ID" value="MBA2934207.1"/>
    <property type="molecule type" value="Genomic_DNA"/>
</dbReference>
<keyword evidence="3" id="KW-1185">Reference proteome</keyword>
<reference evidence="2 3" key="1">
    <citation type="submission" date="2020-07" db="EMBL/GenBank/DDBJ databases">
        <authorList>
            <person name="Sun Q."/>
        </authorList>
    </citation>
    <scope>NUCLEOTIDE SEQUENCE [LARGE SCALE GENOMIC DNA]</scope>
    <source>
        <strain evidence="2 3">CGMCC 1.13654</strain>
    </source>
</reference>
<protein>
    <submittedName>
        <fullName evidence="2">Uncharacterized protein</fullName>
    </submittedName>
</protein>
<proteinExistence type="predicted"/>
<evidence type="ECO:0000256" key="1">
    <source>
        <dbReference type="SAM" id="MobiDB-lite"/>
    </source>
</evidence>
<sequence>MSISAAASPRPVSVSRSTPRHAGRGQPSDQDMHAMKDAFTLARKGEQPQGRLAVPTKGEGKAMPGEAGEKAEAAVDGLDQRQTVLRDDRDQDQGDAQGWAFGQALADAPMIVPNAPSPTVDASGFAQLLGQLWAQAKQKNEREVRVKFGPNAWPATGARMVMNAAGTLDIALQMDRGGPEDLSDLARRLGQSGIATGTLAAEFAPA</sequence>
<dbReference type="Proteomes" id="UP000570166">
    <property type="component" value="Unassembled WGS sequence"/>
</dbReference>
<name>A0A838L5A2_9SPHN</name>
<feature type="region of interest" description="Disordered" evidence="1">
    <location>
        <begin position="1"/>
        <end position="95"/>
    </location>
</feature>